<feature type="region of interest" description="Disordered" evidence="11">
    <location>
        <begin position="380"/>
        <end position="493"/>
    </location>
</feature>
<keyword evidence="4 10" id="KW-1003">Cell membrane</keyword>
<keyword evidence="6 10" id="KW-0184">Conjugation</keyword>
<evidence type="ECO:0000256" key="10">
    <source>
        <dbReference type="RuleBase" id="RU366035"/>
    </source>
</evidence>
<evidence type="ECO:0000256" key="3">
    <source>
        <dbReference type="ARBA" id="ARBA00010780"/>
    </source>
</evidence>
<evidence type="ECO:0000256" key="4">
    <source>
        <dbReference type="ARBA" id="ARBA00022475"/>
    </source>
</evidence>
<evidence type="ECO:0000256" key="9">
    <source>
        <dbReference type="ARBA" id="ARBA00023180"/>
    </source>
</evidence>
<keyword evidence="9" id="KW-0325">Glycoprotein</keyword>
<feature type="compositionally biased region" description="Basic and acidic residues" evidence="11">
    <location>
        <begin position="380"/>
        <end position="400"/>
    </location>
</feature>
<dbReference type="GO" id="GO:0043332">
    <property type="term" value="C:mating projection tip"/>
    <property type="evidence" value="ECO:0007669"/>
    <property type="project" value="UniProtKB-UniRule"/>
</dbReference>
<sequence length="894" mass="97832">MRLPAFSATSAPSARWRITKRPPIDPRHLLFHVPSSSHSPSPPPFLGLRSRLALAILSPPLLSLLVLLIAIAIPLLTPGASPIETRIEQAKDRLTAACAGVQAAAGAIQGVPHYMAAGTNRMIANGVEFTVTSLGHLLLLLLFATEKVLIYIVDTYRSLLQCLIELLIRGVLAILIQVVDILSDGINSASQGIKSAVQAAVSSVNTVISSALAGVNDVLHIVGKSVSVPQIGVPDLTALDNVRLPTFFEDGLIALNNSIPTLDQVKDKINAVISSPLELLRTDVNKTINAFQFDRSVLTVPPLPSTALQVCNSTTIAAATTPLDELAHAVHKLEIFLLLALLLAMLLVGLCTVGLEWWAWRSMWRHVRLIRDVCGREKGESIDVQESEKQKVAEAEKMETSGDQVDSENGHYDTDAHRRALESYRSRTQDPTSSYWINPPDLSQHAQSTDHFQHQRSDNASDHHSISLHTPARAQSTHANSTGPPNTNTPPTRFVVVSDHCIALPNNDPTGQAADSARRDVPDPLSSDRSTLDLVHLIHHPLSSSLSLRLASFLRIRRAQTLDGIRWYLGGWLGHAGMLALLAFAVFGAVSSEIHILALERLATEYDHRLSGSLNDFSVEIRDQLQASFLGQSVAYAKQVNTHIDAYEHNINQDVFGWVNTTTTTMNNTLNEFVDLVEEAINDIFNNTILYSPVQNFLNCILIRKIEGIETALTWVQQHAQVSLARVDPDVLTLDDGGMNDLLNPITNLGRGVNDPGSAATNGSGASSNSAASEPTVHRIVQGQLDSLRHQRNFFLIMLAVWAGLAILGLIWMLGRIRERRDSAERSTSDMTITHPTPTPGEKDGYAYEMDDIAVEHRSESQPPLTGDGSQRAPLTAWRDRWERRRSLRSGEPF</sequence>
<comment type="subcellular location">
    <subcellularLocation>
        <location evidence="2 10">Cell membrane</location>
        <topology evidence="2 10">Multi-pass membrane protein</topology>
    </subcellularLocation>
</comment>
<dbReference type="GO" id="GO:0032220">
    <property type="term" value="P:plasma membrane fusion involved in cytogamy"/>
    <property type="evidence" value="ECO:0007669"/>
    <property type="project" value="TreeGrafter"/>
</dbReference>
<evidence type="ECO:0000256" key="8">
    <source>
        <dbReference type="ARBA" id="ARBA00023136"/>
    </source>
</evidence>
<keyword evidence="5 10" id="KW-0812">Transmembrane</keyword>
<dbReference type="PANTHER" id="PTHR31030">
    <property type="entry name" value="PLASMA MEMBRANE FUSION PROTEIN PRM1"/>
    <property type="match status" value="1"/>
</dbReference>
<evidence type="ECO:0000256" key="7">
    <source>
        <dbReference type="ARBA" id="ARBA00022989"/>
    </source>
</evidence>
<keyword evidence="8 10" id="KW-0472">Membrane</keyword>
<evidence type="ECO:0000256" key="2">
    <source>
        <dbReference type="ARBA" id="ARBA00004651"/>
    </source>
</evidence>
<evidence type="ECO:0000256" key="6">
    <source>
        <dbReference type="ARBA" id="ARBA00022971"/>
    </source>
</evidence>
<evidence type="ECO:0000313" key="13">
    <source>
        <dbReference type="Proteomes" id="UP000077521"/>
    </source>
</evidence>
<comment type="function">
    <text evidence="1 10">Involved in cell fusion during mating by stabilizing the plasma membrane fusion event.</text>
</comment>
<feature type="compositionally biased region" description="Low complexity" evidence="11">
    <location>
        <begin position="757"/>
        <end position="773"/>
    </location>
</feature>
<feature type="compositionally biased region" description="Basic and acidic residues" evidence="11">
    <location>
        <begin position="408"/>
        <end position="428"/>
    </location>
</feature>
<feature type="transmembrane region" description="Helical" evidence="10">
    <location>
        <begin position="335"/>
        <end position="360"/>
    </location>
</feature>
<comment type="caution">
    <text evidence="12">The sequence shown here is derived from an EMBL/GenBank/DDBJ whole genome shotgun (WGS) entry which is preliminary data.</text>
</comment>
<proteinExistence type="inferred from homology"/>
<keyword evidence="13" id="KW-1185">Reference proteome</keyword>
<reference evidence="12" key="2">
    <citation type="journal article" date="2019" name="IMA Fungus">
        <title>Genome sequencing and comparison of five Tilletia species to identify candidate genes for the detection of regulated species infecting wheat.</title>
        <authorList>
            <person name="Nguyen H.D.T."/>
            <person name="Sultana T."/>
            <person name="Kesanakurti P."/>
            <person name="Hambleton S."/>
        </authorList>
    </citation>
    <scope>NUCLEOTIDE SEQUENCE</scope>
    <source>
        <strain evidence="12">DAOMC 236416</strain>
    </source>
</reference>
<feature type="transmembrane region" description="Helical" evidence="10">
    <location>
        <begin position="134"/>
        <end position="153"/>
    </location>
</feature>
<dbReference type="Proteomes" id="UP000077521">
    <property type="component" value="Unassembled WGS sequence"/>
</dbReference>
<evidence type="ECO:0000256" key="5">
    <source>
        <dbReference type="ARBA" id="ARBA00022692"/>
    </source>
</evidence>
<name>A0A8T8T011_9BASI</name>
<dbReference type="PANTHER" id="PTHR31030:SF1">
    <property type="entry name" value="PLASMA MEMBRANE FUSION PROTEIN PRM1"/>
    <property type="match status" value="1"/>
</dbReference>
<dbReference type="InterPro" id="IPR026777">
    <property type="entry name" value="PRM1"/>
</dbReference>
<gene>
    <name evidence="12" type="ORF">A4X13_0g3922</name>
</gene>
<feature type="compositionally biased region" description="Low complexity" evidence="11">
    <location>
        <begin position="482"/>
        <end position="492"/>
    </location>
</feature>
<dbReference type="EMBL" id="LWDF02000239">
    <property type="protein sequence ID" value="KAE8251604.1"/>
    <property type="molecule type" value="Genomic_DNA"/>
</dbReference>
<accession>A0A8T8T011</accession>
<reference evidence="12" key="1">
    <citation type="submission" date="2016-04" db="EMBL/GenBank/DDBJ databases">
        <authorList>
            <person name="Nguyen H.D."/>
            <person name="Samba Siva P."/>
            <person name="Cullis J."/>
            <person name="Levesque C.A."/>
            <person name="Hambleton S."/>
        </authorList>
    </citation>
    <scope>NUCLEOTIDE SEQUENCE</scope>
    <source>
        <strain evidence="12">DAOMC 236416</strain>
    </source>
</reference>
<organism evidence="12 13">
    <name type="scientific">Tilletia indica</name>
    <dbReference type="NCBI Taxonomy" id="43049"/>
    <lineage>
        <taxon>Eukaryota</taxon>
        <taxon>Fungi</taxon>
        <taxon>Dikarya</taxon>
        <taxon>Basidiomycota</taxon>
        <taxon>Ustilaginomycotina</taxon>
        <taxon>Exobasidiomycetes</taxon>
        <taxon>Tilletiales</taxon>
        <taxon>Tilletiaceae</taxon>
        <taxon>Tilletia</taxon>
    </lineage>
</organism>
<evidence type="ECO:0000256" key="1">
    <source>
        <dbReference type="ARBA" id="ARBA00002512"/>
    </source>
</evidence>
<feature type="compositionally biased region" description="Basic and acidic residues" evidence="11">
    <location>
        <begin position="451"/>
        <end position="465"/>
    </location>
</feature>
<evidence type="ECO:0000256" key="11">
    <source>
        <dbReference type="SAM" id="MobiDB-lite"/>
    </source>
</evidence>
<dbReference type="AlphaFoldDB" id="A0A8T8T011"/>
<feature type="region of interest" description="Disordered" evidence="11">
    <location>
        <begin position="505"/>
        <end position="525"/>
    </location>
</feature>
<feature type="region of interest" description="Disordered" evidence="11">
    <location>
        <begin position="823"/>
        <end position="878"/>
    </location>
</feature>
<keyword evidence="7 10" id="KW-1133">Transmembrane helix</keyword>
<feature type="transmembrane region" description="Helical" evidence="10">
    <location>
        <begin position="52"/>
        <end position="73"/>
    </location>
</feature>
<feature type="region of interest" description="Disordered" evidence="11">
    <location>
        <begin position="753"/>
        <end position="775"/>
    </location>
</feature>
<dbReference type="GO" id="GO:0005886">
    <property type="term" value="C:plasma membrane"/>
    <property type="evidence" value="ECO:0007669"/>
    <property type="project" value="UniProtKB-SubCell"/>
</dbReference>
<evidence type="ECO:0000313" key="12">
    <source>
        <dbReference type="EMBL" id="KAE8251604.1"/>
    </source>
</evidence>
<comment type="similarity">
    <text evidence="3 10">Belongs to the PRM1 family.</text>
</comment>
<feature type="transmembrane region" description="Helical" evidence="10">
    <location>
        <begin position="567"/>
        <end position="590"/>
    </location>
</feature>
<feature type="transmembrane region" description="Helical" evidence="10">
    <location>
        <begin position="794"/>
        <end position="814"/>
    </location>
</feature>
<protein>
    <recommendedName>
        <fullName evidence="10">Plasma membrane fusion protein PRM1</fullName>
    </recommendedName>
</protein>